<evidence type="ECO:0000256" key="2">
    <source>
        <dbReference type="ARBA" id="ARBA00022692"/>
    </source>
</evidence>
<feature type="transmembrane region" description="Helical" evidence="6">
    <location>
        <begin position="129"/>
        <end position="147"/>
    </location>
</feature>
<sequence length="619" mass="63585">MSHLAQASLWLLVILPAAVGGLLALTRRADRVVVPVSLGAAALTLALSAVAAFQRPSVAVPFMAGADFALTVDGLAALLVPVVAAVTLLVLVFAAGERYRAPARFHGLMLLFASSAALTATAATLPTLLFAWEIMGAASYALIGFWWRDDDRMSAGLTAFVTTRTADLGLYVAAAAALAGGGGLALADLPGGSMGWRHVVAAGILVAALGKAAQLPFSFWLSRAMAGPSPVSALLHSAAMVAMGGYLLLRVEPLLVSTGWAGTVTTWLGAATALLLGAVAVAQRDLKQLLAASTAAQLGFVVMAAGAGTVAGGAAHLVAHAATKALLFLAAGAWLTTLGTQRLTGLSGVARRWPLVGWSATVGALALAGIAPLSLWATKDAVLAAALAQSPWLYAVGLVASALSAAYAGKILIVMWRRVPAQRRAGAEAHDEEEQGTGAVNLFQQLPVVVLAVAAAVLGVLALPPVQGLVGRAVATGEAPRATPLELGVSAAIALVIVLVVARGQVPEPRWALRWLGLEKAAGLLVVRPTLRLAAALARFDDRVLDRGVERVAAATLRVADRSARADDRWLDGAVERFAGGTRRLGQLARRPQTGQLHQYYLQAVVVVVVGVLLLVALR</sequence>
<dbReference type="Gene3D" id="1.20.5.2700">
    <property type="match status" value="1"/>
</dbReference>
<feature type="transmembrane region" description="Helical" evidence="6">
    <location>
        <begin position="487"/>
        <end position="506"/>
    </location>
</feature>
<feature type="transmembrane region" description="Helical" evidence="6">
    <location>
        <begin position="317"/>
        <end position="335"/>
    </location>
</feature>
<feature type="transmembrane region" description="Helical" evidence="6">
    <location>
        <begin position="199"/>
        <end position="221"/>
    </location>
</feature>
<protein>
    <recommendedName>
        <fullName evidence="7">NADH:quinone oxidoreductase/Mrp antiporter transmembrane domain-containing protein</fullName>
    </recommendedName>
</protein>
<feature type="transmembrane region" description="Helical" evidence="6">
    <location>
        <begin position="105"/>
        <end position="123"/>
    </location>
</feature>
<name>A0ABP8SQP0_9ACTN</name>
<feature type="domain" description="NADH:quinone oxidoreductase/Mrp antiporter transmembrane" evidence="7">
    <location>
        <begin position="124"/>
        <end position="403"/>
    </location>
</feature>
<organism evidence="8 9">
    <name type="scientific">Micromonospora coerulea</name>
    <dbReference type="NCBI Taxonomy" id="47856"/>
    <lineage>
        <taxon>Bacteria</taxon>
        <taxon>Bacillati</taxon>
        <taxon>Actinomycetota</taxon>
        <taxon>Actinomycetes</taxon>
        <taxon>Micromonosporales</taxon>
        <taxon>Micromonosporaceae</taxon>
        <taxon>Micromonospora</taxon>
    </lineage>
</organism>
<evidence type="ECO:0000256" key="5">
    <source>
        <dbReference type="RuleBase" id="RU000320"/>
    </source>
</evidence>
<feature type="transmembrane region" description="Helical" evidence="6">
    <location>
        <begin position="448"/>
        <end position="467"/>
    </location>
</feature>
<dbReference type="RefSeq" id="WP_346121692.1">
    <property type="nucleotide sequence ID" value="NZ_BAABGU010000022.1"/>
</dbReference>
<evidence type="ECO:0000256" key="1">
    <source>
        <dbReference type="ARBA" id="ARBA00004127"/>
    </source>
</evidence>
<dbReference type="PANTHER" id="PTHR42829:SF2">
    <property type="entry name" value="NADH-UBIQUINONE OXIDOREDUCTASE CHAIN 5"/>
    <property type="match status" value="1"/>
</dbReference>
<evidence type="ECO:0000313" key="8">
    <source>
        <dbReference type="EMBL" id="GAA4573939.1"/>
    </source>
</evidence>
<feature type="transmembrane region" description="Helical" evidence="6">
    <location>
        <begin position="6"/>
        <end position="25"/>
    </location>
</feature>
<dbReference type="EMBL" id="BAABGU010000022">
    <property type="protein sequence ID" value="GAA4573939.1"/>
    <property type="molecule type" value="Genomic_DNA"/>
</dbReference>
<keyword evidence="4 6" id="KW-0472">Membrane</keyword>
<dbReference type="InterPro" id="IPR001750">
    <property type="entry name" value="ND/Mrp_TM"/>
</dbReference>
<evidence type="ECO:0000256" key="4">
    <source>
        <dbReference type="ARBA" id="ARBA00023136"/>
    </source>
</evidence>
<feature type="transmembrane region" description="Helical" evidence="6">
    <location>
        <begin position="355"/>
        <end position="377"/>
    </location>
</feature>
<gene>
    <name evidence="8" type="ORF">GCM10023176_39950</name>
</gene>
<evidence type="ECO:0000256" key="6">
    <source>
        <dbReference type="SAM" id="Phobius"/>
    </source>
</evidence>
<feature type="transmembrane region" description="Helical" evidence="6">
    <location>
        <begin position="168"/>
        <end position="187"/>
    </location>
</feature>
<evidence type="ECO:0000313" key="9">
    <source>
        <dbReference type="Proteomes" id="UP001500307"/>
    </source>
</evidence>
<accession>A0ABP8SQP0</accession>
<dbReference type="PRINTS" id="PR01434">
    <property type="entry name" value="NADHDHGNASE5"/>
</dbReference>
<feature type="transmembrane region" description="Helical" evidence="6">
    <location>
        <begin position="32"/>
        <end position="54"/>
    </location>
</feature>
<feature type="transmembrane region" description="Helical" evidence="6">
    <location>
        <begin position="74"/>
        <end position="93"/>
    </location>
</feature>
<comment type="caution">
    <text evidence="8">The sequence shown here is derived from an EMBL/GenBank/DDBJ whole genome shotgun (WGS) entry which is preliminary data.</text>
</comment>
<dbReference type="Proteomes" id="UP001500307">
    <property type="component" value="Unassembled WGS sequence"/>
</dbReference>
<reference evidence="9" key="1">
    <citation type="journal article" date="2019" name="Int. J. Syst. Evol. Microbiol.">
        <title>The Global Catalogue of Microorganisms (GCM) 10K type strain sequencing project: providing services to taxonomists for standard genome sequencing and annotation.</title>
        <authorList>
            <consortium name="The Broad Institute Genomics Platform"/>
            <consortium name="The Broad Institute Genome Sequencing Center for Infectious Disease"/>
            <person name="Wu L."/>
            <person name="Ma J."/>
        </authorList>
    </citation>
    <scope>NUCLEOTIDE SEQUENCE [LARGE SCALE GENOMIC DNA]</scope>
    <source>
        <strain evidence="9">JCM 3175</strain>
    </source>
</reference>
<comment type="subcellular location">
    <subcellularLocation>
        <location evidence="1">Endomembrane system</location>
        <topology evidence="1">Multi-pass membrane protein</topology>
    </subcellularLocation>
    <subcellularLocation>
        <location evidence="5">Membrane</location>
        <topology evidence="5">Multi-pass membrane protein</topology>
    </subcellularLocation>
</comment>
<dbReference type="Pfam" id="PF00361">
    <property type="entry name" value="Proton_antipo_M"/>
    <property type="match status" value="1"/>
</dbReference>
<feature type="transmembrane region" description="Helical" evidence="6">
    <location>
        <begin position="600"/>
        <end position="618"/>
    </location>
</feature>
<feature type="transmembrane region" description="Helical" evidence="6">
    <location>
        <begin position="392"/>
        <end position="416"/>
    </location>
</feature>
<evidence type="ECO:0000256" key="3">
    <source>
        <dbReference type="ARBA" id="ARBA00022989"/>
    </source>
</evidence>
<keyword evidence="3 6" id="KW-1133">Transmembrane helix</keyword>
<feature type="transmembrane region" description="Helical" evidence="6">
    <location>
        <begin position="233"/>
        <end position="249"/>
    </location>
</feature>
<dbReference type="InterPro" id="IPR003945">
    <property type="entry name" value="NU5C-like"/>
</dbReference>
<proteinExistence type="predicted"/>
<keyword evidence="9" id="KW-1185">Reference proteome</keyword>
<evidence type="ECO:0000259" key="7">
    <source>
        <dbReference type="Pfam" id="PF00361"/>
    </source>
</evidence>
<keyword evidence="2 5" id="KW-0812">Transmembrane</keyword>
<dbReference type="PANTHER" id="PTHR42829">
    <property type="entry name" value="NADH-UBIQUINONE OXIDOREDUCTASE CHAIN 5"/>
    <property type="match status" value="1"/>
</dbReference>
<feature type="transmembrane region" description="Helical" evidence="6">
    <location>
        <begin position="261"/>
        <end position="282"/>
    </location>
</feature>
<feature type="transmembrane region" description="Helical" evidence="6">
    <location>
        <begin position="289"/>
        <end position="311"/>
    </location>
</feature>